<dbReference type="GeneID" id="59378219"/>
<dbReference type="RefSeq" id="XP_036629340.1">
    <property type="nucleotide sequence ID" value="XM_036777912.1"/>
</dbReference>
<proteinExistence type="predicted"/>
<feature type="compositionally biased region" description="Polar residues" evidence="1">
    <location>
        <begin position="704"/>
        <end position="715"/>
    </location>
</feature>
<keyword evidence="4" id="KW-1185">Reference proteome</keyword>
<dbReference type="EMBL" id="JACETU010000006">
    <property type="protein sequence ID" value="KAF7426036.1"/>
    <property type="molecule type" value="Genomic_DNA"/>
</dbReference>
<comment type="caution">
    <text evidence="3">The sequence shown here is derived from an EMBL/GenBank/DDBJ whole genome shotgun (WGS) entry which is preliminary data.</text>
</comment>
<dbReference type="InterPro" id="IPR032914">
    <property type="entry name" value="Vam6/VPS39/TRAP1"/>
</dbReference>
<gene>
    <name evidence="3" type="ORF">PC9H_008401</name>
</gene>
<evidence type="ECO:0000313" key="4">
    <source>
        <dbReference type="Proteomes" id="UP000623687"/>
    </source>
</evidence>
<name>A0A8H6ZSK6_PLEOS</name>
<sequence>MFNGSFPRSSVLLLGEQQISALLPSTLISQVESLLSSHRIQDAIDLADQRRRKVQESITPDEDESDELRYVYQRIGFQCFEETMFEDAGTNFINGDLDPRLLVSYYPDLRGSLFSAEDALDVFAGVAERMPPDASVDDIIVMNLVRNYSPHLAPNTRSAPPTVELRKILNLAARDMLLAFLRKCRIKRQASKDSGLPTTQAVNVTVDTVLAKLYILEGRKEDLHMLLENQNYVALGEIDALLREGSFFHALCLIYKSQNDDTQLLDTWSKLVEGTYQDDTVPDPLSQMIALLKQKRDRGLVQKWGVWLAQRDAERGLELLKTLHSGKRRDKPEDDLATLKQLRDVSTSAAARYLEYLILVRGNNSPACHDDFAMTCVDQLISSVSDESVSKLWRAKGNVRALMLFSTSKVSYTAASYASSSRNESSFLLYFASTTPDSDHKRTRLKTIVFLQSSASYDPKLLRERLLSQPKIFTLELAIVEGKLSNHRSALQILANDMRDDISAETYCTLGGQVIPPRILRSMADKVDSSLSQWIGLQLPNSTPPITRQNSTTDSQLKSDLLKLLLKVYMMDDRAGPADRAARLLNAQSASLDIVDVVSLIPPKWPLTSMSSFLTRSLRRTLHTVHEGQIVKMISSGQNLEVKDRTWAILREQGAIVEEAIEDEDGSATSYDEKSPLSEKVALPDDESGRDAHEIHVNGVDHTSAPSWTSDDSAP</sequence>
<feature type="region of interest" description="Disordered" evidence="1">
    <location>
        <begin position="660"/>
        <end position="715"/>
    </location>
</feature>
<reference evidence="3" key="1">
    <citation type="submission" date="2019-07" db="EMBL/GenBank/DDBJ databases">
        <authorList>
            <person name="Palmer J.M."/>
        </authorList>
    </citation>
    <scope>NUCLEOTIDE SEQUENCE</scope>
    <source>
        <strain evidence="3">PC9</strain>
    </source>
</reference>
<evidence type="ECO:0000259" key="2">
    <source>
        <dbReference type="Pfam" id="PF10366"/>
    </source>
</evidence>
<dbReference type="GO" id="GO:0005737">
    <property type="term" value="C:cytoplasm"/>
    <property type="evidence" value="ECO:0007669"/>
    <property type="project" value="TreeGrafter"/>
</dbReference>
<dbReference type="PANTHER" id="PTHR12894:SF27">
    <property type="entry name" value="TRANSFORMING GROWTH FACTOR-BETA RECEPTOR-ASSOCIATED PROTEIN 1"/>
    <property type="match status" value="1"/>
</dbReference>
<evidence type="ECO:0000313" key="3">
    <source>
        <dbReference type="EMBL" id="KAF7426036.1"/>
    </source>
</evidence>
<dbReference type="PANTHER" id="PTHR12894">
    <property type="entry name" value="CNH DOMAIN CONTAINING"/>
    <property type="match status" value="1"/>
</dbReference>
<organism evidence="3 4">
    <name type="scientific">Pleurotus ostreatus</name>
    <name type="common">Oyster mushroom</name>
    <name type="synonym">White-rot fungus</name>
    <dbReference type="NCBI Taxonomy" id="5322"/>
    <lineage>
        <taxon>Eukaryota</taxon>
        <taxon>Fungi</taxon>
        <taxon>Dikarya</taxon>
        <taxon>Basidiomycota</taxon>
        <taxon>Agaricomycotina</taxon>
        <taxon>Agaricomycetes</taxon>
        <taxon>Agaricomycetidae</taxon>
        <taxon>Agaricales</taxon>
        <taxon>Pleurotineae</taxon>
        <taxon>Pleurotaceae</taxon>
        <taxon>Pleurotus</taxon>
    </lineage>
</organism>
<feature type="domain" description="Vacuolar sorting protein 39/Transforming growth factor beta receptor-associated" evidence="2">
    <location>
        <begin position="206"/>
        <end position="295"/>
    </location>
</feature>
<dbReference type="Pfam" id="PF10366">
    <property type="entry name" value="Vps39_1"/>
    <property type="match status" value="1"/>
</dbReference>
<accession>A0A8H6ZSK6</accession>
<dbReference type="GO" id="GO:0006914">
    <property type="term" value="P:autophagy"/>
    <property type="evidence" value="ECO:0007669"/>
    <property type="project" value="TreeGrafter"/>
</dbReference>
<evidence type="ECO:0000256" key="1">
    <source>
        <dbReference type="SAM" id="MobiDB-lite"/>
    </source>
</evidence>
<dbReference type="VEuPathDB" id="FungiDB:PC9H_008401"/>
<dbReference type="Proteomes" id="UP000623687">
    <property type="component" value="Unassembled WGS sequence"/>
</dbReference>
<dbReference type="GO" id="GO:0016020">
    <property type="term" value="C:membrane"/>
    <property type="evidence" value="ECO:0007669"/>
    <property type="project" value="TreeGrafter"/>
</dbReference>
<dbReference type="OrthoDB" id="10258882at2759"/>
<dbReference type="InterPro" id="IPR019452">
    <property type="entry name" value="VPS39/TGF_beta_rcpt-assoc_1"/>
</dbReference>
<dbReference type="AlphaFoldDB" id="A0A8H6ZSK6"/>
<protein>
    <recommendedName>
        <fullName evidence="2">Vacuolar sorting protein 39/Transforming growth factor beta receptor-associated domain-containing protein</fullName>
    </recommendedName>
</protein>
<dbReference type="GO" id="GO:0034058">
    <property type="term" value="P:endosomal vesicle fusion"/>
    <property type="evidence" value="ECO:0007669"/>
    <property type="project" value="TreeGrafter"/>
</dbReference>
<feature type="compositionally biased region" description="Basic and acidic residues" evidence="1">
    <location>
        <begin position="687"/>
        <end position="696"/>
    </location>
</feature>